<evidence type="ECO:0000256" key="1">
    <source>
        <dbReference type="ARBA" id="ARBA00001974"/>
    </source>
</evidence>
<evidence type="ECO:0000256" key="3">
    <source>
        <dbReference type="ARBA" id="ARBA00022630"/>
    </source>
</evidence>
<dbReference type="Gene3D" id="3.40.50.720">
    <property type="entry name" value="NAD(P)-binding Rossmann-like Domain"/>
    <property type="match status" value="1"/>
</dbReference>
<dbReference type="GO" id="GO:0003884">
    <property type="term" value="F:D-amino-acid oxidase activity"/>
    <property type="evidence" value="ECO:0007669"/>
    <property type="project" value="InterPro"/>
</dbReference>
<dbReference type="GO" id="GO:0019478">
    <property type="term" value="P:D-amino acid catabolic process"/>
    <property type="evidence" value="ECO:0007669"/>
    <property type="project" value="TreeGrafter"/>
</dbReference>
<comment type="similarity">
    <text evidence="2">Belongs to the DAMOX/DASOX family.</text>
</comment>
<dbReference type="Proteomes" id="UP000250043">
    <property type="component" value="Unassembled WGS sequence"/>
</dbReference>
<dbReference type="EMBL" id="KV722388">
    <property type="protein sequence ID" value="OCH91302.1"/>
    <property type="molecule type" value="Genomic_DNA"/>
</dbReference>
<evidence type="ECO:0000256" key="6">
    <source>
        <dbReference type="PIRSR" id="PIRSR000189-1"/>
    </source>
</evidence>
<protein>
    <submittedName>
        <fullName evidence="8">D-amino-acid oxidase</fullName>
    </submittedName>
</protein>
<sequence length="372" mass="40388">MSTYNEFEPKNIVVVGAGVVGLTTALKIQEQGGYAVTIVAETFPSDPKSIRYTSLWAGAHHVSHAGGDAKQQVIDQETFKVMWDLSAPGGDAEGCFLRVPQTDYYYDGRDDRLEWMPDHKYLPGNALISGALTGISFTTLTIDTPAYLNYLLSRFLARGGRIVRGAVQHINQVVEGGPHVFTRGRASPDPVHAVVVCPGLGARTLGGVEDKDVYPVRGQVVLIRAPWVKFGKTASHLDQGSWTYVIPRRNGDVVLGGTKAENDWYPVARPSTTTTILERCLALCPEIAPPEIRAKRSPTIDDLRPLILEEGCGFRPARKGGIRLDTEWIDSGRDSGRIPMIFNYGHGGGGYQSSWGSASIALSLLKQALAEA</sequence>
<evidence type="ECO:0000313" key="8">
    <source>
        <dbReference type="EMBL" id="OCH91302.1"/>
    </source>
</evidence>
<feature type="binding site" evidence="6">
    <location>
        <position position="167"/>
    </location>
    <ligand>
        <name>FAD</name>
        <dbReference type="ChEBI" id="CHEBI:57692"/>
    </ligand>
</feature>
<dbReference type="Gene3D" id="3.30.9.10">
    <property type="entry name" value="D-Amino Acid Oxidase, subunit A, domain 2"/>
    <property type="match status" value="1"/>
</dbReference>
<dbReference type="AlphaFoldDB" id="A0A8E2DL89"/>
<dbReference type="Pfam" id="PF01266">
    <property type="entry name" value="DAO"/>
    <property type="match status" value="1"/>
</dbReference>
<feature type="binding site" evidence="6">
    <location>
        <position position="348"/>
    </location>
    <ligand>
        <name>D-dopa</name>
        <dbReference type="ChEBI" id="CHEBI:149689"/>
    </ligand>
</feature>
<dbReference type="PANTHER" id="PTHR11530">
    <property type="entry name" value="D-AMINO ACID OXIDASE"/>
    <property type="match status" value="1"/>
</dbReference>
<dbReference type="SUPFAM" id="SSF54373">
    <property type="entry name" value="FAD-linked reductases, C-terminal domain"/>
    <property type="match status" value="1"/>
</dbReference>
<feature type="domain" description="FAD dependent oxidoreductase" evidence="7">
    <location>
        <begin position="12"/>
        <end position="360"/>
    </location>
</feature>
<feature type="binding site" evidence="6">
    <location>
        <position position="315"/>
    </location>
    <ligand>
        <name>D-dopa</name>
        <dbReference type="ChEBI" id="CHEBI:149689"/>
    </ligand>
</feature>
<dbReference type="SUPFAM" id="SSF51971">
    <property type="entry name" value="Nucleotide-binding domain"/>
    <property type="match status" value="1"/>
</dbReference>
<evidence type="ECO:0000256" key="4">
    <source>
        <dbReference type="ARBA" id="ARBA00022827"/>
    </source>
</evidence>
<organism evidence="8 9">
    <name type="scientific">Obba rivulosa</name>
    <dbReference type="NCBI Taxonomy" id="1052685"/>
    <lineage>
        <taxon>Eukaryota</taxon>
        <taxon>Fungi</taxon>
        <taxon>Dikarya</taxon>
        <taxon>Basidiomycota</taxon>
        <taxon>Agaricomycotina</taxon>
        <taxon>Agaricomycetes</taxon>
        <taxon>Polyporales</taxon>
        <taxon>Gelatoporiaceae</taxon>
        <taxon>Obba</taxon>
    </lineage>
</organism>
<evidence type="ECO:0000256" key="5">
    <source>
        <dbReference type="ARBA" id="ARBA00023002"/>
    </source>
</evidence>
<dbReference type="GO" id="GO:0071949">
    <property type="term" value="F:FAD binding"/>
    <property type="evidence" value="ECO:0007669"/>
    <property type="project" value="InterPro"/>
</dbReference>
<dbReference type="PIRSF" id="PIRSF000189">
    <property type="entry name" value="D-aa_oxidase"/>
    <property type="match status" value="1"/>
</dbReference>
<evidence type="ECO:0000313" key="9">
    <source>
        <dbReference type="Proteomes" id="UP000250043"/>
    </source>
</evidence>
<keyword evidence="3" id="KW-0285">Flavoprotein</keyword>
<keyword evidence="9" id="KW-1185">Reference proteome</keyword>
<keyword evidence="5" id="KW-0560">Oxidoreductase</keyword>
<dbReference type="InterPro" id="IPR006076">
    <property type="entry name" value="FAD-dep_OxRdtase"/>
</dbReference>
<gene>
    <name evidence="8" type="ORF">OBBRIDRAFT_753490</name>
</gene>
<feature type="binding site" evidence="6">
    <location>
        <begin position="53"/>
        <end position="54"/>
    </location>
    <ligand>
        <name>FAD</name>
        <dbReference type="ChEBI" id="CHEBI:57692"/>
    </ligand>
</feature>
<name>A0A8E2DL89_9APHY</name>
<evidence type="ECO:0000256" key="2">
    <source>
        <dbReference type="ARBA" id="ARBA00006730"/>
    </source>
</evidence>
<keyword evidence="4 6" id="KW-0274">FAD</keyword>
<dbReference type="PANTHER" id="PTHR11530:SF11">
    <property type="entry name" value="D-ASPARTATE OXIDASE"/>
    <property type="match status" value="1"/>
</dbReference>
<reference evidence="8 9" key="1">
    <citation type="submission" date="2016-07" db="EMBL/GenBank/DDBJ databases">
        <title>Draft genome of the white-rot fungus Obba rivulosa 3A-2.</title>
        <authorList>
            <consortium name="DOE Joint Genome Institute"/>
            <person name="Miettinen O."/>
            <person name="Riley R."/>
            <person name="Acob R."/>
            <person name="Barry K."/>
            <person name="Cullen D."/>
            <person name="De Vries R."/>
            <person name="Hainaut M."/>
            <person name="Hatakka A."/>
            <person name="Henrissat B."/>
            <person name="Hilden K."/>
            <person name="Kuo R."/>
            <person name="Labutti K."/>
            <person name="Lipzen A."/>
            <person name="Makela M.R."/>
            <person name="Sandor L."/>
            <person name="Spatafora J.W."/>
            <person name="Grigoriev I.V."/>
            <person name="Hibbett D.S."/>
        </authorList>
    </citation>
    <scope>NUCLEOTIDE SEQUENCE [LARGE SCALE GENOMIC DNA]</scope>
    <source>
        <strain evidence="8 9">3A-2</strain>
    </source>
</reference>
<accession>A0A8E2DL89</accession>
<feature type="binding site" evidence="6">
    <location>
        <position position="244"/>
    </location>
    <ligand>
        <name>D-dopa</name>
        <dbReference type="ChEBI" id="CHEBI:149689"/>
    </ligand>
</feature>
<dbReference type="OrthoDB" id="2015447at2759"/>
<dbReference type="GO" id="GO:0005737">
    <property type="term" value="C:cytoplasm"/>
    <property type="evidence" value="ECO:0007669"/>
    <property type="project" value="TreeGrafter"/>
</dbReference>
<dbReference type="InterPro" id="IPR023209">
    <property type="entry name" value="DAO"/>
</dbReference>
<comment type="cofactor">
    <cofactor evidence="1 6">
        <name>FAD</name>
        <dbReference type="ChEBI" id="CHEBI:57692"/>
    </cofactor>
</comment>
<proteinExistence type="inferred from homology"/>
<evidence type="ECO:0000259" key="7">
    <source>
        <dbReference type="Pfam" id="PF01266"/>
    </source>
</evidence>